<accession>A0ABQ8UTG8</accession>
<proteinExistence type="predicted"/>
<organism evidence="1 2">
    <name type="scientific">Paratrimastix pyriformis</name>
    <dbReference type="NCBI Taxonomy" id="342808"/>
    <lineage>
        <taxon>Eukaryota</taxon>
        <taxon>Metamonada</taxon>
        <taxon>Preaxostyla</taxon>
        <taxon>Paratrimastigidae</taxon>
        <taxon>Paratrimastix</taxon>
    </lineage>
</organism>
<sequence>MPTVPLPPSSQGPLPLERGRQKVGYYLRPCRNDQGEIECNYLAIINELVDMYKGNEELTQMPAGYVKLPCRFQFFTRAFRAGQRLLQAGLEAIRGRQASPAPASRQPLLLLCDEFGPMEAHNDGFLKGPFGELWWDFLRGELARPTPGCLILMVVRQRLLAHFFQLLGYAPETSERAPQVIWMAGSTPASLAKTLVALALATS</sequence>
<dbReference type="EMBL" id="JAPMOS010000003">
    <property type="protein sequence ID" value="KAJ4462431.1"/>
    <property type="molecule type" value="Genomic_DNA"/>
</dbReference>
<keyword evidence="2" id="KW-1185">Reference proteome</keyword>
<name>A0ABQ8UTG8_9EUKA</name>
<evidence type="ECO:0008006" key="3">
    <source>
        <dbReference type="Google" id="ProtNLM"/>
    </source>
</evidence>
<reference evidence="1" key="1">
    <citation type="journal article" date="2022" name="bioRxiv">
        <title>Genomics of Preaxostyla Flagellates Illuminates Evolutionary Transitions and the Path Towards Mitochondrial Loss.</title>
        <authorList>
            <person name="Novak L.V.F."/>
            <person name="Treitli S.C."/>
            <person name="Pyrih J."/>
            <person name="Halakuc P."/>
            <person name="Pipaliya S.V."/>
            <person name="Vacek V."/>
            <person name="Brzon O."/>
            <person name="Soukal P."/>
            <person name="Eme L."/>
            <person name="Dacks J.B."/>
            <person name="Karnkowska A."/>
            <person name="Elias M."/>
            <person name="Hampl V."/>
        </authorList>
    </citation>
    <scope>NUCLEOTIDE SEQUENCE</scope>
    <source>
        <strain evidence="1">RCP-MX</strain>
    </source>
</reference>
<gene>
    <name evidence="1" type="ORF">PAPYR_1067</name>
</gene>
<protein>
    <recommendedName>
        <fullName evidence="3">ATP-binding protein</fullName>
    </recommendedName>
</protein>
<evidence type="ECO:0000313" key="2">
    <source>
        <dbReference type="Proteomes" id="UP001141327"/>
    </source>
</evidence>
<dbReference type="Proteomes" id="UP001141327">
    <property type="component" value="Unassembled WGS sequence"/>
</dbReference>
<evidence type="ECO:0000313" key="1">
    <source>
        <dbReference type="EMBL" id="KAJ4462431.1"/>
    </source>
</evidence>
<comment type="caution">
    <text evidence="1">The sequence shown here is derived from an EMBL/GenBank/DDBJ whole genome shotgun (WGS) entry which is preliminary data.</text>
</comment>